<evidence type="ECO:0000256" key="11">
    <source>
        <dbReference type="SAM" id="SignalP"/>
    </source>
</evidence>
<accession>A0AAQ4EIA0</accession>
<dbReference type="AlphaFoldDB" id="A0AAQ4EIA0"/>
<name>A0AAQ4EIA0_AMBAM</name>
<keyword evidence="11" id="KW-0732">Signal</keyword>
<feature type="chain" id="PRO_5043038449" description="Hexosyltransferase" evidence="11">
    <location>
        <begin position="20"/>
        <end position="371"/>
    </location>
</feature>
<dbReference type="GO" id="GO:0000139">
    <property type="term" value="C:Golgi membrane"/>
    <property type="evidence" value="ECO:0007669"/>
    <property type="project" value="UniProtKB-SubCell"/>
</dbReference>
<evidence type="ECO:0000256" key="2">
    <source>
        <dbReference type="ARBA" id="ARBA00008661"/>
    </source>
</evidence>
<organism evidence="12 13">
    <name type="scientific">Amblyomma americanum</name>
    <name type="common">Lone star tick</name>
    <dbReference type="NCBI Taxonomy" id="6943"/>
    <lineage>
        <taxon>Eukaryota</taxon>
        <taxon>Metazoa</taxon>
        <taxon>Ecdysozoa</taxon>
        <taxon>Arthropoda</taxon>
        <taxon>Chelicerata</taxon>
        <taxon>Arachnida</taxon>
        <taxon>Acari</taxon>
        <taxon>Parasitiformes</taxon>
        <taxon>Ixodida</taxon>
        <taxon>Ixodoidea</taxon>
        <taxon>Ixodidae</taxon>
        <taxon>Amblyomminae</taxon>
        <taxon>Amblyomma</taxon>
    </lineage>
</organism>
<keyword evidence="6" id="KW-0735">Signal-anchor</keyword>
<dbReference type="PANTHER" id="PTHR11214">
    <property type="entry name" value="BETA-1,3-N-ACETYLGLUCOSAMINYLTRANSFERASE"/>
    <property type="match status" value="1"/>
</dbReference>
<comment type="similarity">
    <text evidence="2 10">Belongs to the glycosyltransferase 31 family.</text>
</comment>
<keyword evidence="4" id="KW-0808">Transferase</keyword>
<keyword evidence="3 10" id="KW-0328">Glycosyltransferase</keyword>
<evidence type="ECO:0000256" key="9">
    <source>
        <dbReference type="ARBA" id="ARBA00023136"/>
    </source>
</evidence>
<keyword evidence="8 10" id="KW-0333">Golgi apparatus</keyword>
<dbReference type="Proteomes" id="UP001321473">
    <property type="component" value="Unassembled WGS sequence"/>
</dbReference>
<dbReference type="GO" id="GO:0016758">
    <property type="term" value="F:hexosyltransferase activity"/>
    <property type="evidence" value="ECO:0007669"/>
    <property type="project" value="InterPro"/>
</dbReference>
<proteinExistence type="inferred from homology"/>
<feature type="signal peptide" evidence="11">
    <location>
        <begin position="1"/>
        <end position="19"/>
    </location>
</feature>
<dbReference type="EC" id="2.4.1.-" evidence="10"/>
<evidence type="ECO:0000256" key="7">
    <source>
        <dbReference type="ARBA" id="ARBA00022989"/>
    </source>
</evidence>
<keyword evidence="5" id="KW-0812">Transmembrane</keyword>
<evidence type="ECO:0000256" key="4">
    <source>
        <dbReference type="ARBA" id="ARBA00022679"/>
    </source>
</evidence>
<keyword evidence="13" id="KW-1185">Reference proteome</keyword>
<comment type="caution">
    <text evidence="12">The sequence shown here is derived from an EMBL/GenBank/DDBJ whole genome shotgun (WGS) entry which is preliminary data.</text>
</comment>
<reference evidence="12 13" key="1">
    <citation type="journal article" date="2023" name="Arcadia Sci">
        <title>De novo assembly of a long-read Amblyomma americanum tick genome.</title>
        <authorList>
            <person name="Chou S."/>
            <person name="Poskanzer K.E."/>
            <person name="Rollins M."/>
            <person name="Thuy-Boun P.S."/>
        </authorList>
    </citation>
    <scope>NUCLEOTIDE SEQUENCE [LARGE SCALE GENOMIC DNA]</scope>
    <source>
        <strain evidence="12">F_SG_1</strain>
        <tissue evidence="12">Salivary glands</tissue>
    </source>
</reference>
<comment type="subcellular location">
    <subcellularLocation>
        <location evidence="1 10">Golgi apparatus membrane</location>
        <topology evidence="1 10">Single-pass type II membrane protein</topology>
    </subcellularLocation>
</comment>
<evidence type="ECO:0000256" key="10">
    <source>
        <dbReference type="RuleBase" id="RU363063"/>
    </source>
</evidence>
<gene>
    <name evidence="12" type="ORF">V5799_011305</name>
</gene>
<evidence type="ECO:0000256" key="8">
    <source>
        <dbReference type="ARBA" id="ARBA00023034"/>
    </source>
</evidence>
<evidence type="ECO:0000256" key="6">
    <source>
        <dbReference type="ARBA" id="ARBA00022968"/>
    </source>
</evidence>
<dbReference type="Gene3D" id="3.90.550.50">
    <property type="match status" value="1"/>
</dbReference>
<protein>
    <recommendedName>
        <fullName evidence="10">Hexosyltransferase</fullName>
        <ecNumber evidence="10">2.4.1.-</ecNumber>
    </recommendedName>
</protein>
<keyword evidence="7" id="KW-1133">Transmembrane helix</keyword>
<evidence type="ECO:0000256" key="1">
    <source>
        <dbReference type="ARBA" id="ARBA00004323"/>
    </source>
</evidence>
<keyword evidence="9" id="KW-0472">Membrane</keyword>
<evidence type="ECO:0000313" key="13">
    <source>
        <dbReference type="Proteomes" id="UP001321473"/>
    </source>
</evidence>
<dbReference type="Pfam" id="PF01762">
    <property type="entry name" value="Galactosyl_T"/>
    <property type="match status" value="1"/>
</dbReference>
<evidence type="ECO:0000313" key="12">
    <source>
        <dbReference type="EMBL" id="KAK8774163.1"/>
    </source>
</evidence>
<dbReference type="PANTHER" id="PTHR11214:SF376">
    <property type="entry name" value="HEXOSYLTRANSFERASE"/>
    <property type="match status" value="1"/>
</dbReference>
<dbReference type="GO" id="GO:0006493">
    <property type="term" value="P:protein O-linked glycosylation"/>
    <property type="evidence" value="ECO:0007669"/>
    <property type="project" value="TreeGrafter"/>
</dbReference>
<sequence>MAYALILVLGSLALHRTSFYSAVFKGCQGVINVVVNAHETSATTLLNAVPTSPGVSLDVRPVSVSSSTRVPDATTAENKRPVPGWKVRSACRSTLRVLFYVNTDPRHADMRRLLRDTVGDPVIAEFLNSSLVFFVGQTADKKLRSTLQAEAGVEGDMVQLDFLDTYRNLTHKFIGATKWLRENGCLNSTEVVVKIDDDVMVNVFHLATYISALPAAGSPSFRSIHCCPSSTPIVDRGIVSKWYVTKEEYPDDMYPPYCPGAFVIMRASVLAHMCEAIERVRFFWIDDVYATGLLRHATNVSLVPLTGRCNLLPSIYTMVMNKELFLHMGYQPALFTRAKQIWKSVMRSGKKRLKGRKEVNRKYKPVRCVSC</sequence>
<dbReference type="EMBL" id="JARKHS020015742">
    <property type="protein sequence ID" value="KAK8774163.1"/>
    <property type="molecule type" value="Genomic_DNA"/>
</dbReference>
<dbReference type="InterPro" id="IPR002659">
    <property type="entry name" value="Glyco_trans_31"/>
</dbReference>
<evidence type="ECO:0000256" key="3">
    <source>
        <dbReference type="ARBA" id="ARBA00022676"/>
    </source>
</evidence>
<evidence type="ECO:0000256" key="5">
    <source>
        <dbReference type="ARBA" id="ARBA00022692"/>
    </source>
</evidence>